<protein>
    <submittedName>
        <fullName evidence="1">Uncharacterized protein</fullName>
    </submittedName>
</protein>
<gene>
    <name evidence="1" type="ORF">ACPOL_0671</name>
</gene>
<proteinExistence type="predicted"/>
<evidence type="ECO:0000313" key="1">
    <source>
        <dbReference type="EMBL" id="AXC10038.1"/>
    </source>
</evidence>
<name>A0A2Z5FT74_9BACT</name>
<evidence type="ECO:0000313" key="2">
    <source>
        <dbReference type="Proteomes" id="UP000253606"/>
    </source>
</evidence>
<accession>A0A2Z5FT74</accession>
<reference evidence="1 2" key="1">
    <citation type="journal article" date="2018" name="Front. Microbiol.">
        <title>Hydrolytic Capabilities as a Key to Environmental Success: Chitinolytic and Cellulolytic Acidobacteria From Acidic Sub-arctic Soils and Boreal Peatlands.</title>
        <authorList>
            <person name="Belova S.E."/>
            <person name="Ravin N.V."/>
            <person name="Pankratov T.A."/>
            <person name="Rakitin A.L."/>
            <person name="Ivanova A.A."/>
            <person name="Beletsky A.V."/>
            <person name="Mardanov A.V."/>
            <person name="Sinninghe Damste J.S."/>
            <person name="Dedysh S.N."/>
        </authorList>
    </citation>
    <scope>NUCLEOTIDE SEQUENCE [LARGE SCALE GENOMIC DNA]</scope>
    <source>
        <strain evidence="1 2">SBC82</strain>
    </source>
</reference>
<dbReference type="KEGG" id="abas:ACPOL_0671"/>
<dbReference type="Proteomes" id="UP000253606">
    <property type="component" value="Chromosome"/>
</dbReference>
<dbReference type="AlphaFoldDB" id="A0A2Z5FT74"/>
<dbReference type="EMBL" id="CP030840">
    <property type="protein sequence ID" value="AXC10038.1"/>
    <property type="molecule type" value="Genomic_DNA"/>
</dbReference>
<sequence>MLSPSDRLPEKSFPVTRISKPIETALRVIHQRVPEEAREISSSRRDNRCFRRGDSLVFLKPRQRSLVGVSPTRGRLVTGPDSRFLAYIGSSATPWVESIRDIAPARLSTSWLGLICKPQSIRYRSIATLSAGAVPLPLSAFPDTLMNVSPISSLGSISLIAARRRSFRIKTSSGSFARRRNSRSDAPSSLLRNAASIRPPEIATAKCGDTWLDTTTWAPGSSSLSNCSAAGSQVDSCPVRKPNTNKAWRGLRPGARLPRRLLPGKELPWRDPGRPVRLT</sequence>
<organism evidence="1 2">
    <name type="scientific">Acidisarcina polymorpha</name>
    <dbReference type="NCBI Taxonomy" id="2211140"/>
    <lineage>
        <taxon>Bacteria</taxon>
        <taxon>Pseudomonadati</taxon>
        <taxon>Acidobacteriota</taxon>
        <taxon>Terriglobia</taxon>
        <taxon>Terriglobales</taxon>
        <taxon>Acidobacteriaceae</taxon>
        <taxon>Acidisarcina</taxon>
    </lineage>
</organism>
<keyword evidence="2" id="KW-1185">Reference proteome</keyword>